<evidence type="ECO:0000313" key="3">
    <source>
        <dbReference type="Proteomes" id="UP000509443"/>
    </source>
</evidence>
<proteinExistence type="predicted"/>
<gene>
    <name evidence="2" type="ORF">HWV54_02895</name>
</gene>
<keyword evidence="1" id="KW-0812">Transmembrane</keyword>
<keyword evidence="3" id="KW-1185">Reference proteome</keyword>
<evidence type="ECO:0000313" key="2">
    <source>
        <dbReference type="EMBL" id="QLC51867.1"/>
    </source>
</evidence>
<dbReference type="Proteomes" id="UP000509443">
    <property type="component" value="Chromosome"/>
</dbReference>
<dbReference type="RefSeq" id="WP_005866898.1">
    <property type="nucleotide sequence ID" value="NZ_CACVBB010000001.1"/>
</dbReference>
<protein>
    <recommendedName>
        <fullName evidence="4">Transmembrane protein</fullName>
    </recommendedName>
</protein>
<dbReference type="EMBL" id="CP058235">
    <property type="protein sequence ID" value="QLC51867.1"/>
    <property type="molecule type" value="Genomic_DNA"/>
</dbReference>
<keyword evidence="1" id="KW-1133">Transmembrane helix</keyword>
<evidence type="ECO:0000256" key="1">
    <source>
        <dbReference type="SAM" id="Phobius"/>
    </source>
</evidence>
<evidence type="ECO:0008006" key="4">
    <source>
        <dbReference type="Google" id="ProtNLM"/>
    </source>
</evidence>
<keyword evidence="1" id="KW-0472">Membrane</keyword>
<sequence>MKESFEKTWEFIRNARFLKKCIGRWEEVLEIVLAKIRLEGFVVFSVPPSFVYCVSRHVLCGGMFCVAACLLCVAAFC</sequence>
<organism evidence="2 3">
    <name type="scientific">Bartonella alsatica</name>
    <dbReference type="NCBI Taxonomy" id="52764"/>
    <lineage>
        <taxon>Bacteria</taxon>
        <taxon>Pseudomonadati</taxon>
        <taxon>Pseudomonadota</taxon>
        <taxon>Alphaproteobacteria</taxon>
        <taxon>Hyphomicrobiales</taxon>
        <taxon>Bartonellaceae</taxon>
        <taxon>Bartonella</taxon>
    </lineage>
</organism>
<feature type="transmembrane region" description="Helical" evidence="1">
    <location>
        <begin position="54"/>
        <end position="76"/>
    </location>
</feature>
<name>A0ABX6QFE6_9HYPH</name>
<reference evidence="2 3" key="1">
    <citation type="submission" date="2020-06" db="EMBL/GenBank/DDBJ databases">
        <title>Complete closed genome sequence of Bartonella alsatica CIP 105477.</title>
        <authorList>
            <person name="Thibau A."/>
            <person name="Schultze T.G."/>
            <person name="Kempf V.A.J."/>
        </authorList>
    </citation>
    <scope>NUCLEOTIDE SEQUENCE [LARGE SCALE GENOMIC DNA]</scope>
    <source>
        <strain evidence="2 3">CIP 105477</strain>
    </source>
</reference>
<accession>A0ABX6QFE6</accession>